<proteinExistence type="predicted"/>
<keyword evidence="4" id="KW-1185">Reference proteome</keyword>
<organism evidence="3 4">
    <name type="scientific">Lacipirellula parvula</name>
    <dbReference type="NCBI Taxonomy" id="2650471"/>
    <lineage>
        <taxon>Bacteria</taxon>
        <taxon>Pseudomonadati</taxon>
        <taxon>Planctomycetota</taxon>
        <taxon>Planctomycetia</taxon>
        <taxon>Pirellulales</taxon>
        <taxon>Lacipirellulaceae</taxon>
        <taxon>Lacipirellula</taxon>
    </lineage>
</organism>
<evidence type="ECO:0000313" key="4">
    <source>
        <dbReference type="Proteomes" id="UP000326837"/>
    </source>
</evidence>
<dbReference type="KEGG" id="lpav:PLANPX_0928"/>
<dbReference type="InterPro" id="IPR017481">
    <property type="entry name" value="CHP03032"/>
</dbReference>
<dbReference type="AlphaFoldDB" id="A0A5K7XAJ4"/>
<sequence length="366" mass="39929">MPVRKSPQPLQPAGDSRYTRTMPTSSRRRLASPPIVGARPIELRVRGDFVEWLAASGGTLAVTTYNSGKLALFSAPDGTLTASYWSLPRPMGMAVSGNQLAVATRDLLWQMEIAANDAAAEANQLITPRQVDATGRLDAHDLAFDRRGLLFANTRFNCVARPSERASFKRTWQPPFMADAATNTAVDCCHLNGIGVREGRLAMATAFCERSEPAAWRAGDRFASGVLLDVRQNRVAVRGLSMPHSPRWHDGQWWLCDSGRGALATVHLGREIFEPVIELPGMTRGLTFVGDRAVVGLSRIRKRHILDAPPVRERWPRLRSGVAVVDYARGVETGSLEFVRGGREVYDAAFLPGVTAATFPTEAVGA</sequence>
<dbReference type="EMBL" id="AP021861">
    <property type="protein sequence ID" value="BBO31316.1"/>
    <property type="molecule type" value="Genomic_DNA"/>
</dbReference>
<evidence type="ECO:0000256" key="1">
    <source>
        <dbReference type="SAM" id="MobiDB-lite"/>
    </source>
</evidence>
<dbReference type="NCBIfam" id="TIGR03032">
    <property type="entry name" value="TIGR03032 family protein"/>
    <property type="match status" value="1"/>
</dbReference>
<protein>
    <recommendedName>
        <fullName evidence="2">Conserved hypothetical protein CHP03032 domain-containing protein</fullName>
    </recommendedName>
</protein>
<evidence type="ECO:0000259" key="2">
    <source>
        <dbReference type="Pfam" id="PF16261"/>
    </source>
</evidence>
<reference evidence="4" key="1">
    <citation type="submission" date="2019-10" db="EMBL/GenBank/DDBJ databases">
        <title>Lacipirellula parvula gen. nov., sp. nov., representing a lineage of planctomycetes widespread in freshwater anoxic habitats, and description of the family Lacipirellulaceae.</title>
        <authorList>
            <person name="Dedysh S.N."/>
            <person name="Kulichevskaya I.S."/>
            <person name="Beletsky A.V."/>
            <person name="Rakitin A.L."/>
            <person name="Mardanov A.V."/>
            <person name="Ivanova A.A."/>
            <person name="Saltykova V.X."/>
            <person name="Rijpstra W.I.C."/>
            <person name="Sinninghe Damste J.S."/>
            <person name="Ravin N.V."/>
        </authorList>
    </citation>
    <scope>NUCLEOTIDE SEQUENCE [LARGE SCALE GENOMIC DNA]</scope>
    <source>
        <strain evidence="4">PX69</strain>
    </source>
</reference>
<accession>A0A5K7XAJ4</accession>
<feature type="domain" description="Conserved hypothetical protein CHP03032" evidence="2">
    <location>
        <begin position="48"/>
        <end position="357"/>
    </location>
</feature>
<evidence type="ECO:0000313" key="3">
    <source>
        <dbReference type="EMBL" id="BBO31316.1"/>
    </source>
</evidence>
<dbReference type="Pfam" id="PF16261">
    <property type="entry name" value="DUF4915"/>
    <property type="match status" value="1"/>
</dbReference>
<dbReference type="SUPFAM" id="SSF63829">
    <property type="entry name" value="Calcium-dependent phosphotriesterase"/>
    <property type="match status" value="1"/>
</dbReference>
<gene>
    <name evidence="3" type="ORF">PLANPX_0928</name>
</gene>
<dbReference type="Proteomes" id="UP000326837">
    <property type="component" value="Chromosome"/>
</dbReference>
<feature type="region of interest" description="Disordered" evidence="1">
    <location>
        <begin position="1"/>
        <end position="32"/>
    </location>
</feature>
<name>A0A5K7XAJ4_9BACT</name>